<protein>
    <submittedName>
        <fullName evidence="2">Uncharacterized protein</fullName>
    </submittedName>
</protein>
<dbReference type="Proteomes" id="UP000596661">
    <property type="component" value="Chromosome 6"/>
</dbReference>
<reference evidence="2" key="2">
    <citation type="submission" date="2021-03" db="UniProtKB">
        <authorList>
            <consortium name="EnsemblPlants"/>
        </authorList>
    </citation>
    <scope>IDENTIFICATION</scope>
</reference>
<reference evidence="2" key="1">
    <citation type="submission" date="2018-11" db="EMBL/GenBank/DDBJ databases">
        <authorList>
            <person name="Grassa J C."/>
        </authorList>
    </citation>
    <scope>NUCLEOTIDE SEQUENCE [LARGE SCALE GENOMIC DNA]</scope>
</reference>
<proteinExistence type="predicted"/>
<evidence type="ECO:0000313" key="2">
    <source>
        <dbReference type="EnsemblPlants" id="cds.evm.model.06.602"/>
    </source>
</evidence>
<dbReference type="AlphaFoldDB" id="A0A803PZ22"/>
<dbReference type="EMBL" id="UZAU01000572">
    <property type="status" value="NOT_ANNOTATED_CDS"/>
    <property type="molecule type" value="Genomic_DNA"/>
</dbReference>
<name>A0A803PZ22_CANSA</name>
<evidence type="ECO:0000313" key="3">
    <source>
        <dbReference type="Proteomes" id="UP000596661"/>
    </source>
</evidence>
<dbReference type="EnsemblPlants" id="evm.model.06.602">
    <property type="protein sequence ID" value="cds.evm.model.06.602"/>
    <property type="gene ID" value="evm.TU.06.602"/>
</dbReference>
<organism evidence="2 3">
    <name type="scientific">Cannabis sativa</name>
    <name type="common">Hemp</name>
    <name type="synonym">Marijuana</name>
    <dbReference type="NCBI Taxonomy" id="3483"/>
    <lineage>
        <taxon>Eukaryota</taxon>
        <taxon>Viridiplantae</taxon>
        <taxon>Streptophyta</taxon>
        <taxon>Embryophyta</taxon>
        <taxon>Tracheophyta</taxon>
        <taxon>Spermatophyta</taxon>
        <taxon>Magnoliopsida</taxon>
        <taxon>eudicotyledons</taxon>
        <taxon>Gunneridae</taxon>
        <taxon>Pentapetalae</taxon>
        <taxon>rosids</taxon>
        <taxon>fabids</taxon>
        <taxon>Rosales</taxon>
        <taxon>Cannabaceae</taxon>
        <taxon>Cannabis</taxon>
    </lineage>
</organism>
<sequence>MEIGPTTLKVMPPGDGTDKENLKCRPKRVSLTKWLGPGGGLPGGWEHGLEGENASYAGHNEPRVATSFSMPETIFMVTIGRPCRGAWFSNLAYGHDYGLKDLDFWAILLTIVNPATGVALCSKINLPPILNSDVSNMSMVAKGDREETFIFVHGEEGTSRRIPWSQNARGVRGPNAPGGCSDNQSLDELQEKVILWQRFRFLGKGDSHSNSRCRLVALTLIREAIDGNYTL</sequence>
<accession>A0A803PZ22</accession>
<feature type="region of interest" description="Disordered" evidence="1">
    <location>
        <begin position="1"/>
        <end position="21"/>
    </location>
</feature>
<evidence type="ECO:0000256" key="1">
    <source>
        <dbReference type="SAM" id="MobiDB-lite"/>
    </source>
</evidence>
<dbReference type="Gramene" id="evm.model.06.602">
    <property type="protein sequence ID" value="cds.evm.model.06.602"/>
    <property type="gene ID" value="evm.TU.06.602"/>
</dbReference>
<keyword evidence="3" id="KW-1185">Reference proteome</keyword>